<dbReference type="Gene3D" id="2.160.20.10">
    <property type="entry name" value="Single-stranded right-handed beta-helix, Pectin lyase-like"/>
    <property type="match status" value="1"/>
</dbReference>
<dbReference type="Proteomes" id="UP000179129">
    <property type="component" value="Unassembled WGS sequence"/>
</dbReference>
<dbReference type="SUPFAM" id="SSF51126">
    <property type="entry name" value="Pectin lyase-like"/>
    <property type="match status" value="1"/>
</dbReference>
<evidence type="ECO:0008006" key="3">
    <source>
        <dbReference type="Google" id="ProtNLM"/>
    </source>
</evidence>
<evidence type="ECO:0000313" key="1">
    <source>
        <dbReference type="EMBL" id="OGG04365.1"/>
    </source>
</evidence>
<proteinExistence type="predicted"/>
<accession>A0A1F5YW69</accession>
<dbReference type="InterPro" id="IPR003961">
    <property type="entry name" value="FN3_dom"/>
</dbReference>
<dbReference type="AlphaFoldDB" id="A0A1F5YW69"/>
<dbReference type="STRING" id="1817867.A3F83_02845"/>
<gene>
    <name evidence="1" type="ORF">A3F83_02845</name>
</gene>
<organism evidence="1 2">
    <name type="scientific">Candidatus Glassbacteria bacterium RIFCSPLOWO2_12_FULL_58_11</name>
    <dbReference type="NCBI Taxonomy" id="1817867"/>
    <lineage>
        <taxon>Bacteria</taxon>
        <taxon>Candidatus Glassiibacteriota</taxon>
    </lineage>
</organism>
<evidence type="ECO:0000313" key="2">
    <source>
        <dbReference type="Proteomes" id="UP000179129"/>
    </source>
</evidence>
<sequence>MNATVPRQVSTPYPTLTNLAVEWVIEGDDNLNGRVEVSYRRTGESRWLQGMPLRRIPAGENQGVRHNFLWRNKHSGSIFDLRPGTEYEIRLRLHDPDGGAADTTLQAGTRPVPRAWPDGRIIKVNPDNIQVEAINAQPGDILLLAPGYYGDFTVPCSGEPGKPVVFRSDRSHEVINSTFDSISLLRRQHVILEGLTVNGTVDLLHAEEVAVRYCTVNAKFGIVASSAPGARNCYIADNLVTYSIPWTKMGMGSQMVTGGGANQGEGIQITGPGNVICYNRVKGFRDCISTMEGADVFEQKCIDIYNNDIYVGADDGIEADFCMDNCRIMRNRITNCTMGLSSQPGLGGPTYFIRNVMYNLTHSPFKLSRGSRGDVLLHNTVLKVGDGYRVVHNPQYVYSRNNLALGGSGGGPIGKYDTGTGLALFFPAADSTCDLDYDGLGVCGTPFGALIGGQKLISLEQLRKSIWERHAIGVTMDVFASRPPFPDPPVPEREVPDLRLKTGSAAVDAGVVIPGVNDKFAGKAPDLGAYELGQALPHYGPRPAGVDEETLWEDK</sequence>
<dbReference type="EMBL" id="MFIX01000122">
    <property type="protein sequence ID" value="OGG04365.1"/>
    <property type="molecule type" value="Genomic_DNA"/>
</dbReference>
<dbReference type="CDD" id="cd00063">
    <property type="entry name" value="FN3"/>
    <property type="match status" value="1"/>
</dbReference>
<name>A0A1F5YW69_9BACT</name>
<reference evidence="1 2" key="1">
    <citation type="journal article" date="2016" name="Nat. Commun.">
        <title>Thousands of microbial genomes shed light on interconnected biogeochemical processes in an aquifer system.</title>
        <authorList>
            <person name="Anantharaman K."/>
            <person name="Brown C.T."/>
            <person name="Hug L.A."/>
            <person name="Sharon I."/>
            <person name="Castelle C.J."/>
            <person name="Probst A.J."/>
            <person name="Thomas B.C."/>
            <person name="Singh A."/>
            <person name="Wilkins M.J."/>
            <person name="Karaoz U."/>
            <person name="Brodie E.L."/>
            <person name="Williams K.H."/>
            <person name="Hubbard S.S."/>
            <person name="Banfield J.F."/>
        </authorList>
    </citation>
    <scope>NUCLEOTIDE SEQUENCE [LARGE SCALE GENOMIC DNA]</scope>
</reference>
<dbReference type="InterPro" id="IPR011050">
    <property type="entry name" value="Pectin_lyase_fold/virulence"/>
</dbReference>
<protein>
    <recommendedName>
        <fullName evidence="3">Right handed beta helix domain-containing protein</fullName>
    </recommendedName>
</protein>
<dbReference type="InterPro" id="IPR012334">
    <property type="entry name" value="Pectin_lyas_fold"/>
</dbReference>
<comment type="caution">
    <text evidence="1">The sequence shown here is derived from an EMBL/GenBank/DDBJ whole genome shotgun (WGS) entry which is preliminary data.</text>
</comment>